<evidence type="ECO:0000313" key="2">
    <source>
        <dbReference type="EMBL" id="ADQ39793.1"/>
    </source>
</evidence>
<dbReference type="Proteomes" id="UP000009256">
    <property type="component" value="Chromosome"/>
</dbReference>
<dbReference type="SUPFAM" id="SSF48208">
    <property type="entry name" value="Six-hairpin glycosidases"/>
    <property type="match status" value="1"/>
</dbReference>
<keyword evidence="2" id="KW-0378">Hydrolase</keyword>
<dbReference type="InterPro" id="IPR011013">
    <property type="entry name" value="Gal_mutarotase_sf_dom"/>
</dbReference>
<dbReference type="GO" id="GO:0030246">
    <property type="term" value="F:carbohydrate binding"/>
    <property type="evidence" value="ECO:0007669"/>
    <property type="project" value="InterPro"/>
</dbReference>
<name>E4S718_CALA7</name>
<dbReference type="KEGG" id="cki:Calkr_0228"/>
<evidence type="ECO:0000313" key="3">
    <source>
        <dbReference type="Proteomes" id="UP000009256"/>
    </source>
</evidence>
<dbReference type="Gene3D" id="1.50.10.10">
    <property type="match status" value="1"/>
</dbReference>
<dbReference type="STRING" id="632335.Calkr_0228"/>
<dbReference type="RefSeq" id="WP_013431642.1">
    <property type="nucleotide sequence ID" value="NC_014721.1"/>
</dbReference>
<gene>
    <name evidence="2" type="ordered locus">Calkr_0228</name>
</gene>
<dbReference type="PANTHER" id="PTHR31616:SF0">
    <property type="entry name" value="GLUCAN 1,4-ALPHA-GLUCOSIDASE"/>
    <property type="match status" value="1"/>
</dbReference>
<dbReference type="HOGENOM" id="CLU_028187_0_0_9"/>
<dbReference type="eggNOG" id="COG3387">
    <property type="taxonomic scope" value="Bacteria"/>
</dbReference>
<dbReference type="GO" id="GO:0016757">
    <property type="term" value="F:glycosyltransferase activity"/>
    <property type="evidence" value="ECO:0007669"/>
    <property type="project" value="UniProtKB-ARBA"/>
</dbReference>
<reference evidence="2 3" key="2">
    <citation type="journal article" date="2011" name="J. Bacteriol.">
        <title>Complete genome sequences for the anaerobic, extremely thermophilic plant biomass-degrading bacteria Caldicellulosiruptor hydrothermalis, Caldicellulosiruptor kristjanssonii, Caldicellulosiruptor kronotskyensis, Caldicellulosiruptor owensenis, and Caldicellulosiruptor lactoaceticus.</title>
        <authorList>
            <person name="Blumer-Schuette S.E."/>
            <person name="Ozdemir I."/>
            <person name="Mistry D."/>
            <person name="Lucas S."/>
            <person name="Lapidus A."/>
            <person name="Cheng J.F."/>
            <person name="Goodwin L.A."/>
            <person name="Pitluck S."/>
            <person name="Land M.L."/>
            <person name="Hauser L.J."/>
            <person name="Woyke T."/>
            <person name="Mikhailova N."/>
            <person name="Pati A."/>
            <person name="Kyrpides N.C."/>
            <person name="Ivanova N."/>
            <person name="Detter J.C."/>
            <person name="Walston-Davenport K."/>
            <person name="Han S."/>
            <person name="Adams M.W."/>
            <person name="Kelly R.M."/>
        </authorList>
    </citation>
    <scope>NUCLEOTIDE SEQUENCE [LARGE SCALE GENOMIC DNA]</scope>
    <source>
        <strain evidence="3">ATCC 700853 / DSM 12137 / I77R1B</strain>
    </source>
</reference>
<dbReference type="AlphaFoldDB" id="E4S718"/>
<keyword evidence="3" id="KW-1185">Reference proteome</keyword>
<accession>E4S718</accession>
<protein>
    <submittedName>
        <fullName evidence="2">Glycoside hydrolase 15-related protein</fullName>
    </submittedName>
</protein>
<dbReference type="EMBL" id="CP002326">
    <property type="protein sequence ID" value="ADQ39793.1"/>
    <property type="molecule type" value="Genomic_DNA"/>
</dbReference>
<dbReference type="InterPro" id="IPR011613">
    <property type="entry name" value="GH15-like"/>
</dbReference>
<proteinExistence type="predicted"/>
<dbReference type="CAZy" id="GH15">
    <property type="family name" value="Glycoside Hydrolase Family 15"/>
</dbReference>
<dbReference type="Pfam" id="PF00723">
    <property type="entry name" value="Glyco_hydro_15"/>
    <property type="match status" value="1"/>
</dbReference>
<dbReference type="GO" id="GO:0004553">
    <property type="term" value="F:hydrolase activity, hydrolyzing O-glycosyl compounds"/>
    <property type="evidence" value="ECO:0007669"/>
    <property type="project" value="UniProtKB-ARBA"/>
</dbReference>
<sequence>MRKPHVIEAIIGNTKVLGQLDSNGILQRFYWPAVDYYQQIKLFLAAVFLDGLVFFEDESFKIKSGFVDDFAYFFEYKVADKTIFQLDFVDCETDSLVRSWEVNFKDFYVFLEPMINSSSLFNAAKVDKENEIVYAYFKGTYIGLAFENKIKSFTVKNGIDDANDNQLEGWLEATNPQIAVKLKNAGRVVCFLAFGNSKDEVYRKLSYLKQKGYDDVYSQNKTFWEKKFSKVKLIFTEDPKDIELQKRSAYIFYTLQNSKTGGILAASEVDEKFFHCGGYGFVWGRDAAFITAAMDALGLSREVEKFFEFKFSCQEKEGFWDQRYYTDGTLAPSWGVQIDETASVVWGFLSHCERQNSLHLIDLHKEQLKKALLFLIATVDSEKGVVFRSFDLWEEREGIHLYSNASIYAALGKAKKYFPELESEIERKLKAIKNQITTAFYSHKLSRYVRSTDVRIPREEFLKLPEENRYVEKDEKYEITYYFKKQDEVADISMLGVYYPFEMIDSSDKAFKATVLAIERECQNSIVGGYKRYSDDRYIGGNPWILTKLWLAIYYKKTGQVDKAEKLFEWAKAHSLSNGLFPEQVDRHTGKPAWVVPLAWSHAMYVLYLNEKNEIKLN</sequence>
<feature type="domain" description="GH15-like" evidence="1">
    <location>
        <begin position="255"/>
        <end position="606"/>
    </location>
</feature>
<organism evidence="2 3">
    <name type="scientific">Caldicellulosiruptor acetigenus (strain ATCC 700853 / DSM 12137 / I77R1B)</name>
    <name type="common">Caldicellulosiruptor kristjanssonii</name>
    <dbReference type="NCBI Taxonomy" id="632335"/>
    <lineage>
        <taxon>Bacteria</taxon>
        <taxon>Bacillati</taxon>
        <taxon>Bacillota</taxon>
        <taxon>Bacillota incertae sedis</taxon>
        <taxon>Caldicellulosiruptorales</taxon>
        <taxon>Caldicellulosiruptoraceae</taxon>
        <taxon>Caldicellulosiruptor</taxon>
    </lineage>
</organism>
<dbReference type="OrthoDB" id="3902805at2"/>
<reference key="1">
    <citation type="submission" date="2010-11" db="EMBL/GenBank/DDBJ databases">
        <title>Complete sequence of chromosome of Caldicellulosiruptor kristjanssonii 177R1B.</title>
        <authorList>
            <consortium name="US DOE Joint Genome Institute"/>
            <person name="Lucas S."/>
            <person name="Copeland A."/>
            <person name="Lapidus A."/>
            <person name="Cheng J.-F."/>
            <person name="Bruce D."/>
            <person name="Goodwin L."/>
            <person name="Pitluck S."/>
            <person name="Davenport K."/>
            <person name="Detter J.C."/>
            <person name="Han C."/>
            <person name="Tapia R."/>
            <person name="Land M."/>
            <person name="Hauser L."/>
            <person name="Jeffries C."/>
            <person name="Kyrpides N."/>
            <person name="Ivanova N."/>
            <person name="Mikhailova N."/>
            <person name="Blumer-Schuette S.E."/>
            <person name="Kelly R.M."/>
            <person name="Woyke T."/>
        </authorList>
    </citation>
    <scope>NUCLEOTIDE SEQUENCE</scope>
    <source>
        <strain>177R1B</strain>
    </source>
</reference>
<dbReference type="GO" id="GO:0005975">
    <property type="term" value="P:carbohydrate metabolic process"/>
    <property type="evidence" value="ECO:0007669"/>
    <property type="project" value="InterPro"/>
</dbReference>
<dbReference type="InterPro" id="IPR012341">
    <property type="entry name" value="6hp_glycosidase-like_sf"/>
</dbReference>
<evidence type="ECO:0000259" key="1">
    <source>
        <dbReference type="Pfam" id="PF00723"/>
    </source>
</evidence>
<dbReference type="SUPFAM" id="SSF74650">
    <property type="entry name" value="Galactose mutarotase-like"/>
    <property type="match status" value="1"/>
</dbReference>
<dbReference type="InterPro" id="IPR008928">
    <property type="entry name" value="6-hairpin_glycosidase_sf"/>
</dbReference>
<dbReference type="PANTHER" id="PTHR31616">
    <property type="entry name" value="TREHALASE"/>
    <property type="match status" value="1"/>
</dbReference>